<dbReference type="Proteomes" id="UP000320735">
    <property type="component" value="Unassembled WGS sequence"/>
</dbReference>
<name>A0A5C6BSQ5_9PLAN</name>
<accession>A0A5C6BSQ5</accession>
<reference evidence="1 2" key="1">
    <citation type="submission" date="2019-02" db="EMBL/GenBank/DDBJ databases">
        <title>Deep-cultivation of Planctomycetes and their phenomic and genomic characterization uncovers novel biology.</title>
        <authorList>
            <person name="Wiegand S."/>
            <person name="Jogler M."/>
            <person name="Boedeker C."/>
            <person name="Pinto D."/>
            <person name="Vollmers J."/>
            <person name="Rivas-Marin E."/>
            <person name="Kohn T."/>
            <person name="Peeters S.H."/>
            <person name="Heuer A."/>
            <person name="Rast P."/>
            <person name="Oberbeckmann S."/>
            <person name="Bunk B."/>
            <person name="Jeske O."/>
            <person name="Meyerdierks A."/>
            <person name="Storesund J.E."/>
            <person name="Kallscheuer N."/>
            <person name="Luecker S."/>
            <person name="Lage O.M."/>
            <person name="Pohl T."/>
            <person name="Merkel B.J."/>
            <person name="Hornburger P."/>
            <person name="Mueller R.-W."/>
            <person name="Bruemmer F."/>
            <person name="Labrenz M."/>
            <person name="Spormann A.M."/>
            <person name="Op Den Camp H."/>
            <person name="Overmann J."/>
            <person name="Amann R."/>
            <person name="Jetten M.S.M."/>
            <person name="Mascher T."/>
            <person name="Medema M.H."/>
            <person name="Devos D.P."/>
            <person name="Kaster A.-K."/>
            <person name="Ovreas L."/>
            <person name="Rohde M."/>
            <person name="Galperin M.Y."/>
            <person name="Jogler C."/>
        </authorList>
    </citation>
    <scope>NUCLEOTIDE SEQUENCE [LARGE SCALE GENOMIC DNA]</scope>
    <source>
        <strain evidence="1 2">CA54</strain>
    </source>
</reference>
<evidence type="ECO:0000313" key="1">
    <source>
        <dbReference type="EMBL" id="TWU14772.1"/>
    </source>
</evidence>
<dbReference type="OrthoDB" id="127333at2"/>
<dbReference type="PANTHER" id="PTHR43737:SF1">
    <property type="entry name" value="DUF1501 DOMAIN-CONTAINING PROTEIN"/>
    <property type="match status" value="1"/>
</dbReference>
<dbReference type="InterPro" id="IPR006311">
    <property type="entry name" value="TAT_signal"/>
</dbReference>
<dbReference type="EMBL" id="SJPP01000001">
    <property type="protein sequence ID" value="TWU14772.1"/>
    <property type="molecule type" value="Genomic_DNA"/>
</dbReference>
<comment type="caution">
    <text evidence="1">The sequence shown here is derived from an EMBL/GenBank/DDBJ whole genome shotgun (WGS) entry which is preliminary data.</text>
</comment>
<gene>
    <name evidence="1" type="ORF">CA54_36410</name>
</gene>
<evidence type="ECO:0008006" key="3">
    <source>
        <dbReference type="Google" id="ProtNLM"/>
    </source>
</evidence>
<keyword evidence="2" id="KW-1185">Reference proteome</keyword>
<proteinExistence type="predicted"/>
<dbReference type="AlphaFoldDB" id="A0A5C6BSQ5"/>
<organism evidence="1 2">
    <name type="scientific">Symmachiella macrocystis</name>
    <dbReference type="NCBI Taxonomy" id="2527985"/>
    <lineage>
        <taxon>Bacteria</taxon>
        <taxon>Pseudomonadati</taxon>
        <taxon>Planctomycetota</taxon>
        <taxon>Planctomycetia</taxon>
        <taxon>Planctomycetales</taxon>
        <taxon>Planctomycetaceae</taxon>
        <taxon>Symmachiella</taxon>
    </lineage>
</organism>
<dbReference type="PANTHER" id="PTHR43737">
    <property type="entry name" value="BLL7424 PROTEIN"/>
    <property type="match status" value="1"/>
</dbReference>
<sequence>MDPLEQHIAKTRRDFLATSASGLGTLALTSLLQQEGLLAADSTTTDPLAPKAPHFAPKAKNCIFIFMAGAPSQLDLFDPKPKLKELHGKPLPESLTKSVRFAFIKKESAVLIGSKRKFTPHGECGMELSDVLPNIGTCADDIALIRSMRSTQFNHHPGQLLMTSGVPRFGFPSVGSWLNYGLGTASRDLPGYVVLTSGRGASGGATNWTSGFLPSTYQGVLFRNKGEPVLNLNNPAGVSTQMQKTGLEALTSLNQSRYERIHDPEIASRIASYELAYRMQTAAPELIDLSGETQATLDAYGVGRTEEGMKMGRGGGKGTFNSFSTNCLLARRLIERGVRFTNIIHASWDHHSSLDTEIEFNAKMADQPVAALIKDLKERGLLDETLVVWGCEFGRTPLGENRGGSRDSNTGRDHHPFAFSMFMAGGGIKGGQVIGRTDDVGWNIEEDPVEVNDLHATLLHLFGINHLKLTVRFGGRDVRLTDVAGNVVQKLLA</sequence>
<dbReference type="InterPro" id="IPR010869">
    <property type="entry name" value="DUF1501"/>
</dbReference>
<dbReference type="Pfam" id="PF07394">
    <property type="entry name" value="DUF1501"/>
    <property type="match status" value="1"/>
</dbReference>
<dbReference type="Gene3D" id="3.40.720.10">
    <property type="entry name" value="Alkaline Phosphatase, subunit A"/>
    <property type="match status" value="1"/>
</dbReference>
<evidence type="ECO:0000313" key="2">
    <source>
        <dbReference type="Proteomes" id="UP000320735"/>
    </source>
</evidence>
<dbReference type="InterPro" id="IPR017850">
    <property type="entry name" value="Alkaline_phosphatase_core_sf"/>
</dbReference>
<protein>
    <recommendedName>
        <fullName evidence="3">Sulfatase</fullName>
    </recommendedName>
</protein>
<dbReference type="PROSITE" id="PS51318">
    <property type="entry name" value="TAT"/>
    <property type="match status" value="1"/>
</dbReference>
<dbReference type="SUPFAM" id="SSF53649">
    <property type="entry name" value="Alkaline phosphatase-like"/>
    <property type="match status" value="1"/>
</dbReference>